<dbReference type="InterPro" id="IPR031359">
    <property type="entry name" value="NACHT_N"/>
</dbReference>
<reference evidence="2" key="1">
    <citation type="journal article" date="2023" name="Mol. Phylogenet. Evol.">
        <title>Genome-scale phylogeny and comparative genomics of the fungal order Sordariales.</title>
        <authorList>
            <person name="Hensen N."/>
            <person name="Bonometti L."/>
            <person name="Westerberg I."/>
            <person name="Brannstrom I.O."/>
            <person name="Guillou S."/>
            <person name="Cros-Aarteil S."/>
            <person name="Calhoun S."/>
            <person name="Haridas S."/>
            <person name="Kuo A."/>
            <person name="Mondo S."/>
            <person name="Pangilinan J."/>
            <person name="Riley R."/>
            <person name="LaButti K."/>
            <person name="Andreopoulos B."/>
            <person name="Lipzen A."/>
            <person name="Chen C."/>
            <person name="Yan M."/>
            <person name="Daum C."/>
            <person name="Ng V."/>
            <person name="Clum A."/>
            <person name="Steindorff A."/>
            <person name="Ohm R.A."/>
            <person name="Martin F."/>
            <person name="Silar P."/>
            <person name="Natvig D.O."/>
            <person name="Lalanne C."/>
            <person name="Gautier V."/>
            <person name="Ament-Velasquez S.L."/>
            <person name="Kruys A."/>
            <person name="Hutchinson M.I."/>
            <person name="Powell A.J."/>
            <person name="Barry K."/>
            <person name="Miller A.N."/>
            <person name="Grigoriev I.V."/>
            <person name="Debuchy R."/>
            <person name="Gladieux P."/>
            <person name="Hiltunen Thoren M."/>
            <person name="Johannesson H."/>
        </authorList>
    </citation>
    <scope>NUCLEOTIDE SEQUENCE</scope>
    <source>
        <strain evidence="2">PSN324</strain>
    </source>
</reference>
<feature type="domain" description="NWD NACHT-NTPase N-terminal" evidence="1">
    <location>
        <begin position="37"/>
        <end position="263"/>
    </location>
</feature>
<proteinExistence type="predicted"/>
<dbReference type="Proteomes" id="UP001321749">
    <property type="component" value="Unassembled WGS sequence"/>
</dbReference>
<keyword evidence="3" id="KW-1185">Reference proteome</keyword>
<gene>
    <name evidence="2" type="ORF">QBC42DRAFT_227576</name>
</gene>
<dbReference type="Pfam" id="PF17100">
    <property type="entry name" value="NACHT_N"/>
    <property type="match status" value="1"/>
</dbReference>
<accession>A0AAV9HKE7</accession>
<evidence type="ECO:0000313" key="3">
    <source>
        <dbReference type="Proteomes" id="UP001321749"/>
    </source>
</evidence>
<comment type="caution">
    <text evidence="2">The sequence shown here is derived from an EMBL/GenBank/DDBJ whole genome shotgun (WGS) entry which is preliminary data.</text>
</comment>
<reference evidence="2" key="2">
    <citation type="submission" date="2023-06" db="EMBL/GenBank/DDBJ databases">
        <authorList>
            <consortium name="Lawrence Berkeley National Laboratory"/>
            <person name="Mondo S.J."/>
            <person name="Hensen N."/>
            <person name="Bonometti L."/>
            <person name="Westerberg I."/>
            <person name="Brannstrom I.O."/>
            <person name="Guillou S."/>
            <person name="Cros-Aarteil S."/>
            <person name="Calhoun S."/>
            <person name="Haridas S."/>
            <person name="Kuo A."/>
            <person name="Pangilinan J."/>
            <person name="Riley R."/>
            <person name="Labutti K."/>
            <person name="Andreopoulos B."/>
            <person name="Lipzen A."/>
            <person name="Chen C."/>
            <person name="Yanf M."/>
            <person name="Daum C."/>
            <person name="Ng V."/>
            <person name="Clum A."/>
            <person name="Steindorff A."/>
            <person name="Ohm R."/>
            <person name="Martin F."/>
            <person name="Silar P."/>
            <person name="Natvig D."/>
            <person name="Lalanne C."/>
            <person name="Gautier V."/>
            <person name="Ament-Velasquez S.L."/>
            <person name="Kruys A."/>
            <person name="Hutchinson M.I."/>
            <person name="Powell A.J."/>
            <person name="Barry K."/>
            <person name="Miller A.N."/>
            <person name="Grigoriev I.V."/>
            <person name="Debuchy R."/>
            <person name="Gladieux P."/>
            <person name="Thoren M.H."/>
            <person name="Johannesson H."/>
        </authorList>
    </citation>
    <scope>NUCLEOTIDE SEQUENCE</scope>
    <source>
        <strain evidence="2">PSN324</strain>
    </source>
</reference>
<dbReference type="AlphaFoldDB" id="A0AAV9HKE7"/>
<protein>
    <recommendedName>
        <fullName evidence="1">NWD NACHT-NTPase N-terminal domain-containing protein</fullName>
    </recommendedName>
</protein>
<evidence type="ECO:0000313" key="2">
    <source>
        <dbReference type="EMBL" id="KAK4461327.1"/>
    </source>
</evidence>
<dbReference type="EMBL" id="MU864993">
    <property type="protein sequence ID" value="KAK4461327.1"/>
    <property type="molecule type" value="Genomic_DNA"/>
</dbReference>
<organism evidence="2 3">
    <name type="scientific">Cladorrhinum samala</name>
    <dbReference type="NCBI Taxonomy" id="585594"/>
    <lineage>
        <taxon>Eukaryota</taxon>
        <taxon>Fungi</taxon>
        <taxon>Dikarya</taxon>
        <taxon>Ascomycota</taxon>
        <taxon>Pezizomycotina</taxon>
        <taxon>Sordariomycetes</taxon>
        <taxon>Sordariomycetidae</taxon>
        <taxon>Sordariales</taxon>
        <taxon>Podosporaceae</taxon>
        <taxon>Cladorrhinum</taxon>
    </lineage>
</organism>
<name>A0AAV9HKE7_9PEZI</name>
<sequence length="316" mass="35598">MGLHRSRSSRSHGIAQGILSVHHRLVNTISIDNVAECLWNQAYDEISQGNPRLVTGYETILVDNLIKSTDKGSTEKSAASAARVTISRERDARRNQMRQLVQHGLRKAQNAGAVSGGLNNVAGVAQAVKGVVDSAVQASPQAALAWAGISVMLEVFQNPWREMESNREGILYIARKMEWYWDLANLILPQEEDKETGSAKSLRRQLEREITDLYAAILSYQMMSVCYYDRSRRSAFFRGLFRLDDWEGTLNRIKAMEEAFRKDCHEFNSHRHLYNFEKAAERAAEKLAEKMHMLGHGSCGKEPSSVTVNVAMIEKI</sequence>
<evidence type="ECO:0000259" key="1">
    <source>
        <dbReference type="Pfam" id="PF17100"/>
    </source>
</evidence>